<evidence type="ECO:0000256" key="4">
    <source>
        <dbReference type="ARBA" id="ARBA00022692"/>
    </source>
</evidence>
<feature type="transmembrane region" description="Helical" evidence="10">
    <location>
        <begin position="365"/>
        <end position="383"/>
    </location>
</feature>
<dbReference type="Gene3D" id="1.10.3370.10">
    <property type="entry name" value="SecY subunit domain"/>
    <property type="match status" value="1"/>
</dbReference>
<evidence type="ECO:0000256" key="12">
    <source>
        <dbReference type="RuleBase" id="RU003484"/>
    </source>
</evidence>
<sequence length="428" mass="46270">MNWIYNTITAFKIRDLRKKILFVLFILGVFRVAAIIPIPGVNPAQLEAFFSSSQFLGILNIFSGGALSNLSIVMLGLGPYITSTIILQLFTLIFPRLKELYEESGEEGKKKFNQYGRLLTVPLAALQGYGLMILFSRQGVLILGSPFEQMAMLVSIVAGAIFLMWLGELISEKGIGNGISLLIFTGIIASIPLSIQRAILTGTLSDIPMYLAFILISLFIIITVVFINEARRNIPISYAKRVRGNRLFGGSTTFLPLSLIPAGVIPIIFALSLVLFPGIVANFLAGTTSATLQSISSILNAFTENIVLFSSLYFLLVVGFTYFYTAIVFNPANVAKNLQRNGGFIPGIRPGPPTAARISFILNRTILVGAIFLGIIAIIPSVAQGSGLGGTTGSTSFIIGGTSVLIAISVILETIRQIKAQIVMRQYD</sequence>
<feature type="transmembrane region" description="Helical" evidence="10">
    <location>
        <begin position="395"/>
        <end position="415"/>
    </location>
</feature>
<dbReference type="InterPro" id="IPR026593">
    <property type="entry name" value="SecY"/>
</dbReference>
<keyword evidence="4 10" id="KW-0812">Transmembrane</keyword>
<dbReference type="InterPro" id="IPR023201">
    <property type="entry name" value="SecY_dom_sf"/>
</dbReference>
<evidence type="ECO:0000313" key="15">
    <source>
        <dbReference type="Proteomes" id="UP000179153"/>
    </source>
</evidence>
<keyword evidence="5 10" id="KW-0653">Protein transport</keyword>
<dbReference type="AlphaFoldDB" id="A0A1G2HFT1"/>
<protein>
    <recommendedName>
        <fullName evidence="9 10">Protein translocase subunit SecY</fullName>
    </recommendedName>
</protein>
<feature type="transmembrane region" description="Helical" evidence="10">
    <location>
        <begin position="147"/>
        <end position="166"/>
    </location>
</feature>
<dbReference type="HAMAP" id="MF_01465">
    <property type="entry name" value="SecY"/>
    <property type="match status" value="1"/>
</dbReference>
<dbReference type="Proteomes" id="UP000179153">
    <property type="component" value="Unassembled WGS sequence"/>
</dbReference>
<evidence type="ECO:0000256" key="6">
    <source>
        <dbReference type="ARBA" id="ARBA00022989"/>
    </source>
</evidence>
<comment type="caution">
    <text evidence="14">The sequence shown here is derived from an EMBL/GenBank/DDBJ whole genome shotgun (WGS) entry which is preliminary data.</text>
</comment>
<evidence type="ECO:0000256" key="13">
    <source>
        <dbReference type="RuleBase" id="RU004349"/>
    </source>
</evidence>
<keyword evidence="3 10" id="KW-0813">Transport</keyword>
<feature type="transmembrane region" description="Helical" evidence="10">
    <location>
        <begin position="247"/>
        <end position="276"/>
    </location>
</feature>
<keyword evidence="8 10" id="KW-0472">Membrane</keyword>
<accession>A0A1G2HFT1</accession>
<dbReference type="FunFam" id="1.10.3370.10:FF:000001">
    <property type="entry name" value="Preprotein translocase subunit SecY"/>
    <property type="match status" value="1"/>
</dbReference>
<feature type="transmembrane region" description="Helical" evidence="10">
    <location>
        <begin position="207"/>
        <end position="227"/>
    </location>
</feature>
<feature type="transmembrane region" description="Helical" evidence="10">
    <location>
        <begin position="178"/>
        <end position="195"/>
    </location>
</feature>
<evidence type="ECO:0000256" key="1">
    <source>
        <dbReference type="ARBA" id="ARBA00004141"/>
    </source>
</evidence>
<organism evidence="14 15">
    <name type="scientific">Candidatus Spechtbacteria bacterium RIFCSPLOWO2_01_FULL_46_10</name>
    <dbReference type="NCBI Taxonomy" id="1802163"/>
    <lineage>
        <taxon>Bacteria</taxon>
        <taxon>Candidatus Spechtiibacteriota</taxon>
    </lineage>
</organism>
<dbReference type="NCBIfam" id="TIGR00967">
    <property type="entry name" value="3a0501s007"/>
    <property type="match status" value="1"/>
</dbReference>
<evidence type="ECO:0000256" key="7">
    <source>
        <dbReference type="ARBA" id="ARBA00023010"/>
    </source>
</evidence>
<evidence type="ECO:0000313" key="14">
    <source>
        <dbReference type="EMBL" id="OGZ61342.1"/>
    </source>
</evidence>
<gene>
    <name evidence="10" type="primary">secY</name>
    <name evidence="14" type="ORF">A2932_02485</name>
</gene>
<evidence type="ECO:0000256" key="3">
    <source>
        <dbReference type="ARBA" id="ARBA00022448"/>
    </source>
</evidence>
<dbReference type="PANTHER" id="PTHR10906">
    <property type="entry name" value="SECY/SEC61-ALPHA FAMILY MEMBER"/>
    <property type="match status" value="1"/>
</dbReference>
<evidence type="ECO:0000256" key="10">
    <source>
        <dbReference type="HAMAP-Rule" id="MF_01465"/>
    </source>
</evidence>
<dbReference type="GO" id="GO:0043952">
    <property type="term" value="P:protein transport by the Sec complex"/>
    <property type="evidence" value="ECO:0007669"/>
    <property type="project" value="UniProtKB-UniRule"/>
</dbReference>
<dbReference type="InterPro" id="IPR002208">
    <property type="entry name" value="SecY/SEC61-alpha"/>
</dbReference>
<evidence type="ECO:0000256" key="2">
    <source>
        <dbReference type="ARBA" id="ARBA00005751"/>
    </source>
</evidence>
<dbReference type="GO" id="GO:0065002">
    <property type="term" value="P:intracellular protein transmembrane transport"/>
    <property type="evidence" value="ECO:0007669"/>
    <property type="project" value="UniProtKB-UniRule"/>
</dbReference>
<evidence type="ECO:0000256" key="11">
    <source>
        <dbReference type="RuleBase" id="RU000537"/>
    </source>
</evidence>
<comment type="subunit">
    <text evidence="10">Component of the Sec protein translocase complex. Heterotrimer consisting of SecY, SecE and SecG subunits. The heterotrimers can form oligomers, although 1 heterotrimer is thought to be able to translocate proteins. Interacts with the ribosome. Interacts with SecDF, and other proteins may be involved. Interacts with SecA.</text>
</comment>
<proteinExistence type="inferred from homology"/>
<evidence type="ECO:0000256" key="5">
    <source>
        <dbReference type="ARBA" id="ARBA00022927"/>
    </source>
</evidence>
<dbReference type="PIRSF" id="PIRSF004557">
    <property type="entry name" value="SecY"/>
    <property type="match status" value="1"/>
</dbReference>
<dbReference type="GO" id="GO:0005886">
    <property type="term" value="C:plasma membrane"/>
    <property type="evidence" value="ECO:0007669"/>
    <property type="project" value="UniProtKB-SubCell"/>
</dbReference>
<dbReference type="PROSITE" id="PS00755">
    <property type="entry name" value="SECY_1"/>
    <property type="match status" value="1"/>
</dbReference>
<dbReference type="GO" id="GO:0006605">
    <property type="term" value="P:protein targeting"/>
    <property type="evidence" value="ECO:0007669"/>
    <property type="project" value="UniProtKB-UniRule"/>
</dbReference>
<dbReference type="PROSITE" id="PS00756">
    <property type="entry name" value="SECY_2"/>
    <property type="match status" value="1"/>
</dbReference>
<comment type="subcellular location">
    <subcellularLocation>
        <location evidence="10">Cell membrane</location>
        <topology evidence="10">Multi-pass membrane protein</topology>
    </subcellularLocation>
    <subcellularLocation>
        <location evidence="1 12">Membrane</location>
        <topology evidence="1 12">Multi-pass membrane protein</topology>
    </subcellularLocation>
</comment>
<dbReference type="SUPFAM" id="SSF103491">
    <property type="entry name" value="Preprotein translocase SecY subunit"/>
    <property type="match status" value="1"/>
</dbReference>
<comment type="function">
    <text evidence="10 11">The central subunit of the protein translocation channel SecYEG. Consists of two halves formed by TMs 1-5 and 6-10. These two domains form a lateral gate at the front which open onto the bilayer between TMs 2 and 7, and are clamped together by SecE at the back. The channel is closed by both a pore ring composed of hydrophobic SecY resides and a short helix (helix 2A) on the extracellular side of the membrane which forms a plug. The plug probably moves laterally to allow the channel to open. The ring and the pore may move independently.</text>
</comment>
<feature type="transmembrane region" description="Helical" evidence="10">
    <location>
        <begin position="20"/>
        <end position="41"/>
    </location>
</feature>
<comment type="similarity">
    <text evidence="2 10 13">Belongs to the SecY/SEC61-alpha family.</text>
</comment>
<feature type="transmembrane region" description="Helical" evidence="10">
    <location>
        <begin position="115"/>
        <end position="135"/>
    </location>
</feature>
<dbReference type="PRINTS" id="PR00303">
    <property type="entry name" value="SECYTRNLCASE"/>
</dbReference>
<keyword evidence="7 10" id="KW-0811">Translocation</keyword>
<feature type="transmembrane region" description="Helical" evidence="10">
    <location>
        <begin position="61"/>
        <end position="94"/>
    </location>
</feature>
<name>A0A1G2HFT1_9BACT</name>
<dbReference type="InterPro" id="IPR030659">
    <property type="entry name" value="SecY_CS"/>
</dbReference>
<feature type="transmembrane region" description="Helical" evidence="10">
    <location>
        <begin position="306"/>
        <end position="329"/>
    </location>
</feature>
<dbReference type="STRING" id="1802163.A2932_02485"/>
<dbReference type="Pfam" id="PF00344">
    <property type="entry name" value="SecY"/>
    <property type="match status" value="1"/>
</dbReference>
<evidence type="ECO:0000256" key="9">
    <source>
        <dbReference type="ARBA" id="ARBA00039733"/>
    </source>
</evidence>
<evidence type="ECO:0000256" key="8">
    <source>
        <dbReference type="ARBA" id="ARBA00023136"/>
    </source>
</evidence>
<reference evidence="14 15" key="1">
    <citation type="journal article" date="2016" name="Nat. Commun.">
        <title>Thousands of microbial genomes shed light on interconnected biogeochemical processes in an aquifer system.</title>
        <authorList>
            <person name="Anantharaman K."/>
            <person name="Brown C.T."/>
            <person name="Hug L.A."/>
            <person name="Sharon I."/>
            <person name="Castelle C.J."/>
            <person name="Probst A.J."/>
            <person name="Thomas B.C."/>
            <person name="Singh A."/>
            <person name="Wilkins M.J."/>
            <person name="Karaoz U."/>
            <person name="Brodie E.L."/>
            <person name="Williams K.H."/>
            <person name="Hubbard S.S."/>
            <person name="Banfield J.F."/>
        </authorList>
    </citation>
    <scope>NUCLEOTIDE SEQUENCE [LARGE SCALE GENOMIC DNA]</scope>
</reference>
<keyword evidence="10" id="KW-1003">Cell membrane</keyword>
<keyword evidence="6 10" id="KW-1133">Transmembrane helix</keyword>
<dbReference type="EMBL" id="MHOI01000018">
    <property type="protein sequence ID" value="OGZ61342.1"/>
    <property type="molecule type" value="Genomic_DNA"/>
</dbReference>